<dbReference type="SUPFAM" id="SSF51261">
    <property type="entry name" value="Duplicated hybrid motif"/>
    <property type="match status" value="1"/>
</dbReference>
<feature type="chain" id="PRO_5012467213" description="M23ase beta-sheet core domain-containing protein" evidence="3">
    <location>
        <begin position="29"/>
        <end position="452"/>
    </location>
</feature>
<dbReference type="Gene3D" id="2.70.70.10">
    <property type="entry name" value="Glucose Permease (Domain IIA)"/>
    <property type="match status" value="1"/>
</dbReference>
<dbReference type="KEGG" id="kma:B9H00_07985"/>
<gene>
    <name evidence="5" type="ORF">B9H00_07985</name>
</gene>
<protein>
    <recommendedName>
        <fullName evidence="4">M23ase beta-sheet core domain-containing protein</fullName>
    </recommendedName>
</protein>
<evidence type="ECO:0000256" key="1">
    <source>
        <dbReference type="SAM" id="Coils"/>
    </source>
</evidence>
<feature type="coiled-coil region" evidence="1">
    <location>
        <begin position="31"/>
        <end position="114"/>
    </location>
</feature>
<dbReference type="CDD" id="cd12797">
    <property type="entry name" value="M23_peptidase"/>
    <property type="match status" value="1"/>
</dbReference>
<dbReference type="Pfam" id="PF01551">
    <property type="entry name" value="Peptidase_M23"/>
    <property type="match status" value="1"/>
</dbReference>
<reference evidence="5 6" key="1">
    <citation type="submission" date="2017-05" db="EMBL/GenBank/DDBJ databases">
        <authorList>
            <person name="Song R."/>
            <person name="Chenine A.L."/>
            <person name="Ruprecht R.M."/>
        </authorList>
    </citation>
    <scope>NUCLEOTIDE SEQUENCE [LARGE SCALE GENOMIC DNA]</scope>
    <source>
        <strain evidence="5">SW32</strain>
    </source>
</reference>
<evidence type="ECO:0000313" key="5">
    <source>
        <dbReference type="EMBL" id="ART63000.1"/>
    </source>
</evidence>
<feature type="domain" description="M23ase beta-sheet core" evidence="4">
    <location>
        <begin position="353"/>
        <end position="445"/>
    </location>
</feature>
<feature type="compositionally biased region" description="Basic and acidic residues" evidence="2">
    <location>
        <begin position="311"/>
        <end position="330"/>
    </location>
</feature>
<dbReference type="EMBL" id="CP021358">
    <property type="protein sequence ID" value="ART63000.1"/>
    <property type="molecule type" value="Genomic_DNA"/>
</dbReference>
<evidence type="ECO:0000259" key="4">
    <source>
        <dbReference type="Pfam" id="PF01551"/>
    </source>
</evidence>
<feature type="region of interest" description="Disordered" evidence="2">
    <location>
        <begin position="212"/>
        <end position="232"/>
    </location>
</feature>
<feature type="region of interest" description="Disordered" evidence="2">
    <location>
        <begin position="245"/>
        <end position="340"/>
    </location>
</feature>
<dbReference type="PANTHER" id="PTHR21666">
    <property type="entry name" value="PEPTIDASE-RELATED"/>
    <property type="match status" value="1"/>
</dbReference>
<feature type="signal peptide" evidence="3">
    <location>
        <begin position="1"/>
        <end position="28"/>
    </location>
</feature>
<organism evidence="5 6">
    <name type="scientific">Kushneria marisflavi</name>
    <dbReference type="NCBI Taxonomy" id="157779"/>
    <lineage>
        <taxon>Bacteria</taxon>
        <taxon>Pseudomonadati</taxon>
        <taxon>Pseudomonadota</taxon>
        <taxon>Gammaproteobacteria</taxon>
        <taxon>Oceanospirillales</taxon>
        <taxon>Halomonadaceae</taxon>
        <taxon>Kushneria</taxon>
    </lineage>
</organism>
<keyword evidence="1" id="KW-0175">Coiled coil</keyword>
<dbReference type="Gene3D" id="6.10.250.3150">
    <property type="match status" value="1"/>
</dbReference>
<evidence type="ECO:0000256" key="3">
    <source>
        <dbReference type="SAM" id="SignalP"/>
    </source>
</evidence>
<evidence type="ECO:0000256" key="2">
    <source>
        <dbReference type="SAM" id="MobiDB-lite"/>
    </source>
</evidence>
<keyword evidence="3" id="KW-0732">Signal</keyword>
<evidence type="ECO:0000313" key="6">
    <source>
        <dbReference type="Proteomes" id="UP000194457"/>
    </source>
</evidence>
<proteinExistence type="predicted"/>
<dbReference type="InterPro" id="IPR011055">
    <property type="entry name" value="Dup_hybrid_motif"/>
</dbReference>
<sequence>MVSFTLHRPAGRFWLLALTLGLAVPAGAASLDASKAELDSIRQNIEQTQRQLEKTNAQRGDAQQELEQAEKALAETHRRLETLQKARSQTTEALATLDQRQKSLTEQRDAQQKALAEQVRALYKLGDQPRLKLLLDNQDPSEIDRFQHYLNRLNEARAERLSRLASLNQELQDNRAQTLDQQQTLDQLQGELKSRQQTLDEQRQEREKALTRLDARYKSGQSNLQGLESDRAEAERMVSRIEQQLARAREQREARERAERERKAREARQQAQSQSSSSHKAPSDDEGLSSDEMNASSSNARSVPTRSVDPAAERRAEARAVVTHKADRSARSSKWPVSGSVVSSYGSGDGLNKNGVLISAPAGTPVYAAAKGQVVFADWMRGFGYLVIIDHGGILSLYAHQQRLAVSAGDRVERGATLGYVGNTGGLSRPALYFEVRRGGKTINPQSWLASR</sequence>
<feature type="compositionally biased region" description="Polar residues" evidence="2">
    <location>
        <begin position="291"/>
        <end position="305"/>
    </location>
</feature>
<accession>A0A240UPQ7</accession>
<dbReference type="PANTHER" id="PTHR21666:SF270">
    <property type="entry name" value="MUREIN HYDROLASE ACTIVATOR ENVC"/>
    <property type="match status" value="1"/>
</dbReference>
<feature type="compositionally biased region" description="Basic and acidic residues" evidence="2">
    <location>
        <begin position="247"/>
        <end position="268"/>
    </location>
</feature>
<dbReference type="FunFam" id="2.70.70.10:FF:000003">
    <property type="entry name" value="Murein hydrolase activator EnvC"/>
    <property type="match status" value="1"/>
</dbReference>
<dbReference type="InterPro" id="IPR050570">
    <property type="entry name" value="Cell_wall_metabolism_enzyme"/>
</dbReference>
<dbReference type="GO" id="GO:0004222">
    <property type="term" value="F:metalloendopeptidase activity"/>
    <property type="evidence" value="ECO:0007669"/>
    <property type="project" value="TreeGrafter"/>
</dbReference>
<dbReference type="SUPFAM" id="SSF57997">
    <property type="entry name" value="Tropomyosin"/>
    <property type="match status" value="1"/>
</dbReference>
<dbReference type="InterPro" id="IPR016047">
    <property type="entry name" value="M23ase_b-sheet_dom"/>
</dbReference>
<feature type="compositionally biased region" description="Low complexity" evidence="2">
    <location>
        <begin position="269"/>
        <end position="278"/>
    </location>
</feature>
<dbReference type="AlphaFoldDB" id="A0A240UPQ7"/>
<keyword evidence="6" id="KW-1185">Reference proteome</keyword>
<dbReference type="Proteomes" id="UP000194457">
    <property type="component" value="Chromosome"/>
</dbReference>
<name>A0A240UPQ7_9GAMM</name>